<keyword evidence="4 6" id="KW-0472">Membrane</keyword>
<evidence type="ECO:0000313" key="11">
    <source>
        <dbReference type="EMBL" id="GBM80742.1"/>
    </source>
</evidence>
<dbReference type="SUPFAM" id="SSF56436">
    <property type="entry name" value="C-type lectin-like"/>
    <property type="match status" value="2"/>
</dbReference>
<keyword evidence="5" id="KW-1015">Disulfide bond</keyword>
<evidence type="ECO:0000313" key="12">
    <source>
        <dbReference type="Proteomes" id="UP000499080"/>
    </source>
</evidence>
<gene>
    <name evidence="11" type="primary">adgrg6</name>
    <name evidence="11" type="ORF">AVEN_96411_1</name>
</gene>
<dbReference type="OrthoDB" id="6355589at2759"/>
<feature type="domain" description="GAIN-B" evidence="8">
    <location>
        <begin position="1080"/>
        <end position="1236"/>
    </location>
</feature>
<sequence length="1495" mass="169164">MEEDKGRKKDVGMKKCIRAFKRINQYTEQACSNIGGTKVDDDGYYITLYGYMSRLNVKDFPKLSGGNICIGKYIESVLGGPLKVIDTVVTCPEMLFICEQEFRNIFLTAKILPEILDSLSTAIANLTTFTCDVSVNDKNVHEIAEQLHFKWFKDEIPTSVDGNFIQLNPSSMIHQGSYHCEIRIEGLQDTYLSSEVSYFYSDVSTYILTLHGNATELSYEDFSKISFQNFRSSLNESMAAFSTGDLLSFADLNWNLQKAWLNGINATVQVLLYFKRNKNLNVNLHDEIEFYNTLQHYTVRKQETDRRFVRISLILQSAVICFEESVPSAEISYDDILLWKDAAQTKSAVSEPMCLNDWRLVTRECKPSTIDGAKWLPFNYSMCTKYQPAVQDIKFNCPPGLKELESNVCYDVFKEKHTFEDAEGICRNRSSFLMDLKLLNNTRLLFELEISSIYWISEGTRTLKSKNETYSYHKMINPNFHCIAVNQINGSLGYSFDDCKVNEKHPFVCVHHPLIVLESTFFSKSWYKFPLQHGCFYIEHSKKTWEEANKSCQVSQGKSNLLWSIQNVDDYSSFKALLHNLPHLPKGSSWWISLFQDKDSLKWLSSPEEIVTFVDWEAHTNFRMNQSAGVLSLGFPTESTIRWSLRDLSSKEGIICEMRDCSDTSPVSVDIEDKSILPIGNDSDLIPDLNYQCIPTGWFVANSISWFKDDIAVKISKGTELSLHIETGPTIDDSLKSQGYYMCSVDQELYVTQVFSPKVLFKHPGWHTFVLYIITKVPEFSNCSHSLSQNVQFILEFNKNSRELLSGENFFLFLKDASCTSSELHYYDHIYVSKKVGNEERVKEIIESSITSRKAFLMEELLTKLNIVNNKDFSLRSTVVCPSEKSHHGEHILTWPETPIGHSALPKEDCNTEDGAPLERKCLGDFNTGGVWSPLGKVCAGFESVLTMSLRKLAKKNITEVNILNSSLSMEDITAHSENFSITDVQYVARILQNIASVPDIQPEVVRSVVATVDTVIDVKIVTEDVDLLSAAPGKISSALEDILSKVQTNGQVITEAGNSIAVSALPLNTNLSLFPAGGVLEQWGSNVTTLFNDSNKDPSEQLSQFENFEAAVLLPDTLLAQKQSDNVTNIPIIIRKNFHFLKDIVKNVKVISPIIDVSIGKKPVYNVTPPVEMVFNISEISAKDSKSLKCAFWAADQNVWSGDGCDSKLINLTQMHCFCDHLTSFTIIVDLKVGAEAPDFHVAILSIITYIGSCLSIFGLGMIILTFIVFRKWRAQLKHKILFNFSLALVFFLFLFLIGAEKKHWNYGCMAIAILLHYFMLASFAWMLVEAYLQYLTLVKVIGTYIPRFLQKAMLFAWGVPLVIVGGVLAVDYTDYNDVTHKYCWLTGKVFYYAVAGPSLSLLAANFAIFGLILHSNTCGRSKEFLRTNREEREELIARAKAVFCVSALLGLSWLFGFLAVGKSKLVFQYLFTITTTPQGFLIFFFFVSIFQYV</sequence>
<dbReference type="Proteomes" id="UP000499080">
    <property type="component" value="Unassembled WGS sequence"/>
</dbReference>
<name>A0A4Y2IUY8_ARAVE</name>
<dbReference type="Gene3D" id="2.60.220.50">
    <property type="match status" value="1"/>
</dbReference>
<feature type="transmembrane region" description="Helical" evidence="6">
    <location>
        <begin position="1350"/>
        <end position="1372"/>
    </location>
</feature>
<feature type="domain" description="C-type lectin" evidence="7">
    <location>
        <begin position="531"/>
        <end position="657"/>
    </location>
</feature>
<dbReference type="GO" id="GO:0007166">
    <property type="term" value="P:cell surface receptor signaling pathway"/>
    <property type="evidence" value="ECO:0007669"/>
    <property type="project" value="InterPro"/>
</dbReference>
<feature type="domain" description="Ig-like" evidence="10">
    <location>
        <begin position="666"/>
        <end position="756"/>
    </location>
</feature>
<dbReference type="InterPro" id="IPR053066">
    <property type="entry name" value="ADGR_G7"/>
</dbReference>
<dbReference type="GO" id="GO:0016020">
    <property type="term" value="C:membrane"/>
    <property type="evidence" value="ECO:0007669"/>
    <property type="project" value="UniProtKB-SubCell"/>
</dbReference>
<evidence type="ECO:0000256" key="6">
    <source>
        <dbReference type="SAM" id="Phobius"/>
    </source>
</evidence>
<dbReference type="Gene3D" id="3.10.100.10">
    <property type="entry name" value="Mannose-Binding Protein A, subunit A"/>
    <property type="match status" value="2"/>
</dbReference>
<protein>
    <submittedName>
        <fullName evidence="11">Adhesion G-protein coupled receptor G6</fullName>
    </submittedName>
</protein>
<dbReference type="InterPro" id="IPR000203">
    <property type="entry name" value="GPS"/>
</dbReference>
<reference evidence="11 12" key="1">
    <citation type="journal article" date="2019" name="Sci. Rep.">
        <title>Orb-weaving spider Araneus ventricosus genome elucidates the spidroin gene catalogue.</title>
        <authorList>
            <person name="Kono N."/>
            <person name="Nakamura H."/>
            <person name="Ohtoshi R."/>
            <person name="Moran D.A.P."/>
            <person name="Shinohara A."/>
            <person name="Yoshida Y."/>
            <person name="Fujiwara M."/>
            <person name="Mori M."/>
            <person name="Tomita M."/>
            <person name="Arakawa K."/>
        </authorList>
    </citation>
    <scope>NUCLEOTIDE SEQUENCE [LARGE SCALE GENOMIC DNA]</scope>
</reference>
<feature type="domain" description="Ig-like" evidence="10">
    <location>
        <begin position="113"/>
        <end position="197"/>
    </location>
</feature>
<dbReference type="EMBL" id="BGPR01002901">
    <property type="protein sequence ID" value="GBM80742.1"/>
    <property type="molecule type" value="Genomic_DNA"/>
</dbReference>
<keyword evidence="12" id="KW-1185">Reference proteome</keyword>
<organism evidence="11 12">
    <name type="scientific">Araneus ventricosus</name>
    <name type="common">Orbweaver spider</name>
    <name type="synonym">Epeira ventricosa</name>
    <dbReference type="NCBI Taxonomy" id="182803"/>
    <lineage>
        <taxon>Eukaryota</taxon>
        <taxon>Metazoa</taxon>
        <taxon>Ecdysozoa</taxon>
        <taxon>Arthropoda</taxon>
        <taxon>Chelicerata</taxon>
        <taxon>Arachnida</taxon>
        <taxon>Araneae</taxon>
        <taxon>Araneomorphae</taxon>
        <taxon>Entelegynae</taxon>
        <taxon>Araneoidea</taxon>
        <taxon>Araneidae</taxon>
        <taxon>Araneus</taxon>
    </lineage>
</organism>
<evidence type="ECO:0000259" key="9">
    <source>
        <dbReference type="PROSITE" id="PS50261"/>
    </source>
</evidence>
<dbReference type="PROSITE" id="PS50041">
    <property type="entry name" value="C_TYPE_LECTIN_2"/>
    <property type="match status" value="1"/>
</dbReference>
<dbReference type="PROSITE" id="PS50835">
    <property type="entry name" value="IG_LIKE"/>
    <property type="match status" value="2"/>
</dbReference>
<evidence type="ECO:0000259" key="8">
    <source>
        <dbReference type="PROSITE" id="PS50221"/>
    </source>
</evidence>
<evidence type="ECO:0000256" key="4">
    <source>
        <dbReference type="ARBA" id="ARBA00023136"/>
    </source>
</evidence>
<dbReference type="InterPro" id="IPR016187">
    <property type="entry name" value="CTDL_fold"/>
</dbReference>
<feature type="transmembrane region" description="Helical" evidence="6">
    <location>
        <begin position="1282"/>
        <end position="1300"/>
    </location>
</feature>
<evidence type="ECO:0000256" key="5">
    <source>
        <dbReference type="ARBA" id="ARBA00023157"/>
    </source>
</evidence>
<dbReference type="SUPFAM" id="SSF81321">
    <property type="entry name" value="Family A G protein-coupled receptor-like"/>
    <property type="match status" value="1"/>
</dbReference>
<dbReference type="PANTHER" id="PTHR47767:SF1">
    <property type="entry name" value="ADHESION G PROTEIN-COUPLED RECEPTOR G7"/>
    <property type="match status" value="1"/>
</dbReference>
<dbReference type="InterPro" id="IPR007110">
    <property type="entry name" value="Ig-like_dom"/>
</dbReference>
<evidence type="ECO:0000256" key="1">
    <source>
        <dbReference type="ARBA" id="ARBA00004141"/>
    </source>
</evidence>
<comment type="subcellular location">
    <subcellularLocation>
        <location evidence="1">Membrane</location>
        <topology evidence="1">Multi-pass membrane protein</topology>
    </subcellularLocation>
</comment>
<accession>A0A4Y2IUY8</accession>
<dbReference type="InterPro" id="IPR017981">
    <property type="entry name" value="GPCR_2-like_7TM"/>
</dbReference>
<evidence type="ECO:0000256" key="2">
    <source>
        <dbReference type="ARBA" id="ARBA00022692"/>
    </source>
</evidence>
<dbReference type="Gene3D" id="1.20.1070.10">
    <property type="entry name" value="Rhodopsin 7-helix transmembrane proteins"/>
    <property type="match status" value="1"/>
</dbReference>
<feature type="transmembrane region" description="Helical" evidence="6">
    <location>
        <begin position="1248"/>
        <end position="1270"/>
    </location>
</feature>
<evidence type="ECO:0000259" key="7">
    <source>
        <dbReference type="PROSITE" id="PS50041"/>
    </source>
</evidence>
<dbReference type="PROSITE" id="PS50261">
    <property type="entry name" value="G_PROTEIN_RECEP_F2_4"/>
    <property type="match status" value="1"/>
</dbReference>
<feature type="transmembrane region" description="Helical" evidence="6">
    <location>
        <begin position="1437"/>
        <end position="1462"/>
    </location>
</feature>
<evidence type="ECO:0000259" key="10">
    <source>
        <dbReference type="PROSITE" id="PS50835"/>
    </source>
</evidence>
<dbReference type="CDD" id="cd00037">
    <property type="entry name" value="CLECT"/>
    <property type="match status" value="2"/>
</dbReference>
<keyword evidence="3 6" id="KW-1133">Transmembrane helix</keyword>
<proteinExistence type="predicted"/>
<feature type="transmembrane region" description="Helical" evidence="6">
    <location>
        <begin position="1306"/>
        <end position="1330"/>
    </location>
</feature>
<dbReference type="Pfam" id="PF01825">
    <property type="entry name" value="GPS"/>
    <property type="match status" value="1"/>
</dbReference>
<keyword evidence="2 6" id="KW-0812">Transmembrane</keyword>
<evidence type="ECO:0000256" key="3">
    <source>
        <dbReference type="ARBA" id="ARBA00022989"/>
    </source>
</evidence>
<keyword evidence="11" id="KW-0675">Receptor</keyword>
<dbReference type="InterPro" id="IPR057244">
    <property type="entry name" value="GAIN_B"/>
</dbReference>
<feature type="transmembrane region" description="Helical" evidence="6">
    <location>
        <begin position="1392"/>
        <end position="1416"/>
    </location>
</feature>
<feature type="domain" description="G-protein coupled receptors family 2 profile 2" evidence="9">
    <location>
        <begin position="1246"/>
        <end position="1492"/>
    </location>
</feature>
<comment type="caution">
    <text evidence="11">The sequence shown here is derived from an EMBL/GenBank/DDBJ whole genome shotgun (WGS) entry which is preliminary data.</text>
</comment>
<dbReference type="InterPro" id="IPR001304">
    <property type="entry name" value="C-type_lectin-like"/>
</dbReference>
<dbReference type="InterPro" id="IPR000832">
    <property type="entry name" value="GPCR_2_secretin-like"/>
</dbReference>
<feature type="transmembrane region" description="Helical" evidence="6">
    <location>
        <begin position="1468"/>
        <end position="1492"/>
    </location>
</feature>
<dbReference type="InterPro" id="IPR046338">
    <property type="entry name" value="GAIN_dom_sf"/>
</dbReference>
<dbReference type="PROSITE" id="PS50221">
    <property type="entry name" value="GAIN_B"/>
    <property type="match status" value="1"/>
</dbReference>
<dbReference type="PRINTS" id="PR00249">
    <property type="entry name" value="GPCRSECRETIN"/>
</dbReference>
<dbReference type="GO" id="GO:0004930">
    <property type="term" value="F:G protein-coupled receptor activity"/>
    <property type="evidence" value="ECO:0007669"/>
    <property type="project" value="InterPro"/>
</dbReference>
<dbReference type="PANTHER" id="PTHR47767">
    <property type="entry name" value="ADHESION G PROTEIN-COUPLED RECEPTOR G7"/>
    <property type="match status" value="1"/>
</dbReference>
<dbReference type="InterPro" id="IPR016186">
    <property type="entry name" value="C-type_lectin-like/link_sf"/>
</dbReference>
<dbReference type="SMART" id="SM00303">
    <property type="entry name" value="GPS"/>
    <property type="match status" value="1"/>
</dbReference>
<dbReference type="CDD" id="cd15040">
    <property type="entry name" value="7tmB2_Adhesion"/>
    <property type="match status" value="1"/>
</dbReference>
<dbReference type="Pfam" id="PF00002">
    <property type="entry name" value="7tm_2"/>
    <property type="match status" value="1"/>
</dbReference>